<sequence>MELFSALASGSYPTMLYTVYAEQTSRSANSVTYSFTCWARLDNQTYDYFNALVYPKINIGGTTASFAALGKFPKGAGAKFSTISVTVSGISAATSSLSYTFSVTSQLGGTSSSTTGYVGGKSGTVPVSVYATTPSLGGSVTIRDGSTVVSSYYRENLGTGSFNISWPSASGANGTLVYELQRSINGQNWTIVNSAISGTSINDAPGAGANSVRYAVLAKNRVGTDEMMSGFIYSPTVNKNELKSPSLTSSANVTYNTRTFVVTLGAASDNLGSSISYTISGISSKYTTINGTTNVSPGNITINANNGTGGTYMTLDNLKAAALNGAAHSDNNPYKGTIDLQVTATNGKGSSRTETVAIPLNLGIDAPVNGTPSVSIAATSYYSINSVNYIFPEYKPLSLSIAGSIKDMLGRNCSYDIIMEEGEALWVLKNTGIVTAATTATLNHTEVGLLTSKKNVSFFIEAKTIGNASKLSAKTQKVDLHYYKKPSVTSSELSRIVGKATFKVSITPNTSLAGATNTSTMPSGYTKGTSAITSGTESYTVTSSTTLADSYTATISVVVRDSIGYILNGSNDVTLKVTIPTFTPALSIRQRGVGINGFAGTTEKLYVGGNVKITGNLIVGGIIDMGNTNIENVNHITITDPGGGEGIEWKDPTNNWKIVVSPDNLSNATGDLQFARNGARRATVRANGEVAATGGFAATNPGNTAASISLNFLNNIARLRTGGTGAGADNGLEIHGTGDVVRWKVDGAGNVTNYGNLNIAGGRGIYFLNASGMMMDSFGNIKVRDAATHSTDASWSVSDKNGSIPLIVWTGANGGGYTEATSRPFTQVTAFTNGWQDYGAFGPVAYTKDVAGFVVLQGLLRGNSGTTGSAFQLPTGFRPKTTLIFNAINGVNGNSRLDINADGTVVMQGGAHEFCSLNGVRFLARQ</sequence>
<comment type="caution">
    <text evidence="1">The sequence shown here is derived from an EMBL/GenBank/DDBJ whole genome shotgun (WGS) entry which is preliminary data.</text>
</comment>
<reference evidence="1 2" key="1">
    <citation type="submission" date="2016-10" db="EMBL/GenBank/DDBJ databases">
        <title>Comparative genomics of Bacillus thuringiensis reveals a path to pathogens against multiple invertebrate hosts.</title>
        <authorList>
            <person name="Zheng J."/>
            <person name="Gao Q."/>
            <person name="Liu H."/>
            <person name="Peng D."/>
            <person name="Ruan L."/>
            <person name="Sun M."/>
        </authorList>
    </citation>
    <scope>NUCLEOTIDE SEQUENCE [LARGE SCALE GENOMIC DNA]</scope>
    <source>
        <strain evidence="1">BGSC 4CF1</strain>
    </source>
</reference>
<gene>
    <name evidence="1" type="ORF">BK750_10615</name>
</gene>
<dbReference type="RefSeq" id="WP_086403998.1">
    <property type="nucleotide sequence ID" value="NZ_MOOS01000084.1"/>
</dbReference>
<dbReference type="AlphaFoldDB" id="A0A9X6M8D2"/>
<evidence type="ECO:0000313" key="1">
    <source>
        <dbReference type="EMBL" id="OUB70791.1"/>
    </source>
</evidence>
<protein>
    <submittedName>
        <fullName evidence="1">Uncharacterized protein</fullName>
    </submittedName>
</protein>
<accession>A0A9X6M8D2</accession>
<name>A0A9X6M8D2_BACTJ</name>
<dbReference type="EMBL" id="MOOS01000084">
    <property type="protein sequence ID" value="OUB70791.1"/>
    <property type="molecule type" value="Genomic_DNA"/>
</dbReference>
<evidence type="ECO:0000313" key="2">
    <source>
        <dbReference type="Proteomes" id="UP000194853"/>
    </source>
</evidence>
<dbReference type="Proteomes" id="UP000194853">
    <property type="component" value="Unassembled WGS sequence"/>
</dbReference>
<proteinExistence type="predicted"/>
<organism evidence="1 2">
    <name type="scientific">Bacillus thuringiensis subsp. jegathesan</name>
    <dbReference type="NCBI Taxonomy" id="56955"/>
    <lineage>
        <taxon>Bacteria</taxon>
        <taxon>Bacillati</taxon>
        <taxon>Bacillota</taxon>
        <taxon>Bacilli</taxon>
        <taxon>Bacillales</taxon>
        <taxon>Bacillaceae</taxon>
        <taxon>Bacillus</taxon>
        <taxon>Bacillus cereus group</taxon>
    </lineage>
</organism>